<dbReference type="GO" id="GO:0008081">
    <property type="term" value="F:phosphoric diester hydrolase activity"/>
    <property type="evidence" value="ECO:0007669"/>
    <property type="project" value="InterPro"/>
</dbReference>
<proteinExistence type="predicted"/>
<gene>
    <name evidence="2" type="ORF">SAMN02745180_02222</name>
</gene>
<dbReference type="OrthoDB" id="384721at2"/>
<dbReference type="Proteomes" id="UP000184389">
    <property type="component" value="Unassembled WGS sequence"/>
</dbReference>
<dbReference type="GO" id="GO:0006629">
    <property type="term" value="P:lipid metabolic process"/>
    <property type="evidence" value="ECO:0007669"/>
    <property type="project" value="InterPro"/>
</dbReference>
<dbReference type="Gene3D" id="3.20.20.190">
    <property type="entry name" value="Phosphatidylinositol (PI) phosphodiesterase"/>
    <property type="match status" value="1"/>
</dbReference>
<dbReference type="RefSeq" id="WP_072744870.1">
    <property type="nucleotide sequence ID" value="NZ_FQXR01000012.1"/>
</dbReference>
<dbReference type="PROSITE" id="PS51704">
    <property type="entry name" value="GP_PDE"/>
    <property type="match status" value="1"/>
</dbReference>
<sequence>MSRPLIYAHRGASSYAPENTFASYKMAIEMEADGIEIDVHKSKDGHLVVCHDEKVDRTTNGKGYIKDLTVEELKLLDAGSWFNESFANERIPLLEEVLELVKMENILLNIELKNGPIFYEDLELDVVNAIRAYRLEEKVIISSFNHYSLVAVKKLESKIKTGILYIAGMVSPWKYAKSIGSDAIHPLFMTINDEVVKECIQNDVMVNPFTVDRESDMILMKNIGVSSIITNRPDAGRKVFYGI</sequence>
<evidence type="ECO:0000313" key="2">
    <source>
        <dbReference type="EMBL" id="SHI11913.1"/>
    </source>
</evidence>
<accession>A0A1M5YK54</accession>
<dbReference type="STRING" id="1123281.SAMN02745180_02222"/>
<name>A0A1M5YK54_9FIRM</name>
<evidence type="ECO:0000313" key="3">
    <source>
        <dbReference type="Proteomes" id="UP000184389"/>
    </source>
</evidence>
<dbReference type="SUPFAM" id="SSF51695">
    <property type="entry name" value="PLC-like phosphodiesterases"/>
    <property type="match status" value="1"/>
</dbReference>
<dbReference type="Pfam" id="PF03009">
    <property type="entry name" value="GDPD"/>
    <property type="match status" value="1"/>
</dbReference>
<protein>
    <submittedName>
        <fullName evidence="2">Glycerophosphoryl diester phosphodiesterase</fullName>
    </submittedName>
</protein>
<feature type="domain" description="GP-PDE" evidence="1">
    <location>
        <begin position="4"/>
        <end position="240"/>
    </location>
</feature>
<dbReference type="PANTHER" id="PTHR46211">
    <property type="entry name" value="GLYCEROPHOSPHORYL DIESTER PHOSPHODIESTERASE"/>
    <property type="match status" value="1"/>
</dbReference>
<reference evidence="2 3" key="1">
    <citation type="submission" date="2016-11" db="EMBL/GenBank/DDBJ databases">
        <authorList>
            <person name="Jaros S."/>
            <person name="Januszkiewicz K."/>
            <person name="Wedrychowicz H."/>
        </authorList>
    </citation>
    <scope>NUCLEOTIDE SEQUENCE [LARGE SCALE GENOMIC DNA]</scope>
    <source>
        <strain evidence="2 3">DSM 13106</strain>
    </source>
</reference>
<dbReference type="InterPro" id="IPR030395">
    <property type="entry name" value="GP_PDE_dom"/>
</dbReference>
<dbReference type="AlphaFoldDB" id="A0A1M5YK54"/>
<dbReference type="PANTHER" id="PTHR46211:SF1">
    <property type="entry name" value="GLYCEROPHOSPHODIESTER PHOSPHODIESTERASE, CYTOPLASMIC"/>
    <property type="match status" value="1"/>
</dbReference>
<dbReference type="CDD" id="cd08563">
    <property type="entry name" value="GDPD_TtGDE_like"/>
    <property type="match status" value="1"/>
</dbReference>
<dbReference type="InterPro" id="IPR017946">
    <property type="entry name" value="PLC-like_Pdiesterase_TIM-brl"/>
</dbReference>
<dbReference type="EMBL" id="FQXR01000012">
    <property type="protein sequence ID" value="SHI11913.1"/>
    <property type="molecule type" value="Genomic_DNA"/>
</dbReference>
<keyword evidence="3" id="KW-1185">Reference proteome</keyword>
<evidence type="ECO:0000259" key="1">
    <source>
        <dbReference type="PROSITE" id="PS51704"/>
    </source>
</evidence>
<organism evidence="2 3">
    <name type="scientific">Sporanaerobacter acetigenes DSM 13106</name>
    <dbReference type="NCBI Taxonomy" id="1123281"/>
    <lineage>
        <taxon>Bacteria</taxon>
        <taxon>Bacillati</taxon>
        <taxon>Bacillota</taxon>
        <taxon>Tissierellia</taxon>
        <taxon>Tissierellales</taxon>
        <taxon>Sporanaerobacteraceae</taxon>
        <taxon>Sporanaerobacter</taxon>
    </lineage>
</organism>